<feature type="domain" description="Beta-lactamase-related" evidence="2">
    <location>
        <begin position="26"/>
        <end position="366"/>
    </location>
</feature>
<dbReference type="InterPro" id="IPR012338">
    <property type="entry name" value="Beta-lactam/transpept-like"/>
</dbReference>
<keyword evidence="3" id="KW-0378">Hydrolase</keyword>
<dbReference type="RefSeq" id="WP_322473899.1">
    <property type="nucleotide sequence ID" value="NZ_JBHRZG010000002.1"/>
</dbReference>
<feature type="region of interest" description="Disordered" evidence="1">
    <location>
        <begin position="484"/>
        <end position="508"/>
    </location>
</feature>
<name>A0ABV7Z4A7_9DEIO</name>
<accession>A0ABV7Z4A7</accession>
<evidence type="ECO:0000313" key="3">
    <source>
        <dbReference type="EMBL" id="MFC3831845.1"/>
    </source>
</evidence>
<proteinExistence type="predicted"/>
<evidence type="ECO:0000256" key="1">
    <source>
        <dbReference type="SAM" id="MobiDB-lite"/>
    </source>
</evidence>
<keyword evidence="4" id="KW-1185">Reference proteome</keyword>
<dbReference type="Gene3D" id="3.40.710.10">
    <property type="entry name" value="DD-peptidase/beta-lactamase superfamily"/>
    <property type="match status" value="1"/>
</dbReference>
<protein>
    <submittedName>
        <fullName evidence="3">Serine hydrolase</fullName>
    </submittedName>
</protein>
<feature type="compositionally biased region" description="Polar residues" evidence="1">
    <location>
        <begin position="496"/>
        <end position="508"/>
    </location>
</feature>
<dbReference type="PANTHER" id="PTHR46825:SF15">
    <property type="entry name" value="BETA-LACTAMASE-RELATED DOMAIN-CONTAINING PROTEIN"/>
    <property type="match status" value="1"/>
</dbReference>
<sequence>MTAPTTTASSAQLAAAFEAEARRLHREFRTPGVSLALLLPGGDYFVNLGVASLETQQPVTEDTLFQIGSTTKTLTSLVCSTLVAEGKLDLDATVRTYLPDFRLQDEHAAGHATVRDLLTHQGGWLGDLFEDTGDGDDALARGLDKLADSPQMVPLRGHWSYNNAGFFVAGRIIEVLTGQTWEQAVTERVFTPLGMDHSFFFANQIMTHRFAVGYNKVGEEFQTQRPWMMMRSAAPAGSTCSSTAIDMAKYAHYIMDGTMNPLPVPAAKAGQESGQADGTDTPAEPLLGAVDRHSLWATRIPIGNAFNGFPGESGQMGQSWFVDDYGHTTILSHGGTTIGHQSDFWVSPDRRVGFISMTNGSNGHALNRQLSEWVKREVLGLSAPELGSHEHDEAGLADFVGVYDVVGQTYTLGVSAQAGSLVVQMPDPASGGTIDLRLNFIEPERAVIADGNYAGLGVEFLRNAEGLVDFMRFGGRIYPRQAQAAVEDAPVESQPDETQPTPEVVSQV</sequence>
<dbReference type="Proteomes" id="UP001595803">
    <property type="component" value="Unassembled WGS sequence"/>
</dbReference>
<organism evidence="3 4">
    <name type="scientific">Deinococcus rufus</name>
    <dbReference type="NCBI Taxonomy" id="2136097"/>
    <lineage>
        <taxon>Bacteria</taxon>
        <taxon>Thermotogati</taxon>
        <taxon>Deinococcota</taxon>
        <taxon>Deinococci</taxon>
        <taxon>Deinococcales</taxon>
        <taxon>Deinococcaceae</taxon>
        <taxon>Deinococcus</taxon>
    </lineage>
</organism>
<dbReference type="EMBL" id="JBHRZG010000002">
    <property type="protein sequence ID" value="MFC3831845.1"/>
    <property type="molecule type" value="Genomic_DNA"/>
</dbReference>
<evidence type="ECO:0000313" key="4">
    <source>
        <dbReference type="Proteomes" id="UP001595803"/>
    </source>
</evidence>
<dbReference type="GO" id="GO:0016787">
    <property type="term" value="F:hydrolase activity"/>
    <property type="evidence" value="ECO:0007669"/>
    <property type="project" value="UniProtKB-KW"/>
</dbReference>
<dbReference type="InterPro" id="IPR050491">
    <property type="entry name" value="AmpC-like"/>
</dbReference>
<dbReference type="PANTHER" id="PTHR46825">
    <property type="entry name" value="D-ALANYL-D-ALANINE-CARBOXYPEPTIDASE/ENDOPEPTIDASE AMPH"/>
    <property type="match status" value="1"/>
</dbReference>
<dbReference type="InterPro" id="IPR001466">
    <property type="entry name" value="Beta-lactam-related"/>
</dbReference>
<dbReference type="SUPFAM" id="SSF56601">
    <property type="entry name" value="beta-lactamase/transpeptidase-like"/>
    <property type="match status" value="1"/>
</dbReference>
<reference evidence="4" key="1">
    <citation type="journal article" date="2019" name="Int. J. Syst. Evol. Microbiol.">
        <title>The Global Catalogue of Microorganisms (GCM) 10K type strain sequencing project: providing services to taxonomists for standard genome sequencing and annotation.</title>
        <authorList>
            <consortium name="The Broad Institute Genomics Platform"/>
            <consortium name="The Broad Institute Genome Sequencing Center for Infectious Disease"/>
            <person name="Wu L."/>
            <person name="Ma J."/>
        </authorList>
    </citation>
    <scope>NUCLEOTIDE SEQUENCE [LARGE SCALE GENOMIC DNA]</scope>
    <source>
        <strain evidence="4">CCTCC AB 2017081</strain>
    </source>
</reference>
<dbReference type="Pfam" id="PF00144">
    <property type="entry name" value="Beta-lactamase"/>
    <property type="match status" value="1"/>
</dbReference>
<gene>
    <name evidence="3" type="ORF">ACFOSB_03075</name>
</gene>
<evidence type="ECO:0000259" key="2">
    <source>
        <dbReference type="Pfam" id="PF00144"/>
    </source>
</evidence>
<comment type="caution">
    <text evidence="3">The sequence shown here is derived from an EMBL/GenBank/DDBJ whole genome shotgun (WGS) entry which is preliminary data.</text>
</comment>